<dbReference type="EMBL" id="BMWS01000027">
    <property type="protein sequence ID" value="GGX29412.1"/>
    <property type="molecule type" value="Genomic_DNA"/>
</dbReference>
<dbReference type="Proteomes" id="UP000601108">
    <property type="component" value="Unassembled WGS sequence"/>
</dbReference>
<protein>
    <submittedName>
        <fullName evidence="2">Uncharacterized protein</fullName>
    </submittedName>
</protein>
<sequence>MFLLFPVFLFSQNIDSQYITNIIKSKPIKINGQISANSVYYSANKNSNRNPFTYFLQGVLNINIYSFSMPVEYNFSNQGENLDYKLPFDYNTLSLHPTYKWITAHIGTVNMSFSPYTINNHQFRGGGVDLTPSKSVIINAMTGELRKAISEDGNPKTTPSYSRMGYGIKTKLKKKKYNIGFMGFYAKDNQNSIDSIPEARNILPKENFVLSLEGEVKIAKNYTLQVEYASTVISKDIRATPSKATEFSLAGVFFNNRISSEYYNAIRTRLGYVQKAINLGIGYERIDPGYETLGAYFFNNDFENITLDVANTFFKNKLSVSLNIGYQRDNLGNSKTNSTNRKIGSINAQAIVSERLSFMGSFSNFTTYTNTRPNQFDDVNDANLLDNQVEELNYRQLSKNATLSMNYVLSNKQTSIQNLIINYALNDVANEQDGNVRIGDVSSFHNLSCAHTINFPKNNISLNAAINGTYNTIGKEESTTWGPNFSVGKRFFNKALTSRLGGSYNQSSAISGNSTITNFRLNLSYLLLEKHHFSLNAIQLFKSVNQRDNFNEFTATFSYNYAFGIKKPKIGFNKKPKKPKLENDSIKIQYRKYRFEGLPKNITPQLVVLPEKEGFAHIIKDRKGKLSELKEQLKETEEKDKRVYKEVAISYLKEIDTYLEFAEFYSKKIYEAYLKLIREANEIDRQIRDEFTVVSARINSTEEKDPEDIKSQQVLEKRYASHTELLESLLQWNLKPEKIENPKGDIQTLKKRNASKVFSMYQGEKSKEHIVKFIEIQMADMFHKLLK</sequence>
<proteinExistence type="predicted"/>
<organism evidence="2 3">
    <name type="scientific">Aquimarina muelleri</name>
    <dbReference type="NCBI Taxonomy" id="279356"/>
    <lineage>
        <taxon>Bacteria</taxon>
        <taxon>Pseudomonadati</taxon>
        <taxon>Bacteroidota</taxon>
        <taxon>Flavobacteriia</taxon>
        <taxon>Flavobacteriales</taxon>
        <taxon>Flavobacteriaceae</taxon>
        <taxon>Aquimarina</taxon>
    </lineage>
</organism>
<reference evidence="2 3" key="1">
    <citation type="journal article" date="2014" name="Int. J. Syst. Evol. Microbiol.">
        <title>Complete genome sequence of Corynebacterium casei LMG S-19264T (=DSM 44701T), isolated from a smear-ripened cheese.</title>
        <authorList>
            <consortium name="US DOE Joint Genome Institute (JGI-PGF)"/>
            <person name="Walter F."/>
            <person name="Albersmeier A."/>
            <person name="Kalinowski J."/>
            <person name="Ruckert C."/>
        </authorList>
    </citation>
    <scope>NUCLEOTIDE SEQUENCE [LARGE SCALE GENOMIC DNA]</scope>
    <source>
        <strain evidence="2 3">KCTC 12285</strain>
    </source>
</reference>
<gene>
    <name evidence="2" type="ORF">GCM10007384_33320</name>
</gene>
<evidence type="ECO:0000313" key="3">
    <source>
        <dbReference type="Proteomes" id="UP000601108"/>
    </source>
</evidence>
<accession>A0A918JXN3</accession>
<evidence type="ECO:0000256" key="1">
    <source>
        <dbReference type="SAM" id="Coils"/>
    </source>
</evidence>
<dbReference type="AlphaFoldDB" id="A0A918JXN3"/>
<keyword evidence="3" id="KW-1185">Reference proteome</keyword>
<evidence type="ECO:0000313" key="2">
    <source>
        <dbReference type="EMBL" id="GGX29412.1"/>
    </source>
</evidence>
<comment type="caution">
    <text evidence="2">The sequence shown here is derived from an EMBL/GenBank/DDBJ whole genome shotgun (WGS) entry which is preliminary data.</text>
</comment>
<keyword evidence="1" id="KW-0175">Coiled coil</keyword>
<feature type="coiled-coil region" evidence="1">
    <location>
        <begin position="619"/>
        <end position="646"/>
    </location>
</feature>
<name>A0A918JXN3_9FLAO</name>